<feature type="region of interest" description="Disordered" evidence="1">
    <location>
        <begin position="51"/>
        <end position="77"/>
    </location>
</feature>
<gene>
    <name evidence="2" type="ORF">AK812_SmicGene38769</name>
</gene>
<keyword evidence="3" id="KW-1185">Reference proteome</keyword>
<organism evidence="2 3">
    <name type="scientific">Symbiodinium microadriaticum</name>
    <name type="common">Dinoflagellate</name>
    <name type="synonym">Zooxanthella microadriatica</name>
    <dbReference type="NCBI Taxonomy" id="2951"/>
    <lineage>
        <taxon>Eukaryota</taxon>
        <taxon>Sar</taxon>
        <taxon>Alveolata</taxon>
        <taxon>Dinophyceae</taxon>
        <taxon>Suessiales</taxon>
        <taxon>Symbiodiniaceae</taxon>
        <taxon>Symbiodinium</taxon>
    </lineage>
</organism>
<evidence type="ECO:0000313" key="3">
    <source>
        <dbReference type="Proteomes" id="UP000186817"/>
    </source>
</evidence>
<feature type="compositionally biased region" description="Polar residues" evidence="1">
    <location>
        <begin position="113"/>
        <end position="122"/>
    </location>
</feature>
<sequence length="460" mass="50572">MAHGRGAGEAWLRPSTAGATDVITDHGGQGTVRDIQKVLKSDTRLRQLAEEEEFRKEQWKASEEYSRNSLNKQKRSYEADQARIAAERASAEEAWRVAAQSVAETKEPEMAATATSRMPSTRQGRRQLPLHRVTWGLGDLLPHGLYYRLRLPVRLASCLAFSSSASSKTKQAPLVYRHLFPGFLGSPPFLVRLPLRRPGHAGCLPRHLAVFLLPEPAVTVTAPGLQDKRATPRPVEELTSFTSEAGVRTTASSEDEDTVSWFRAFERAYEGSPSQALYGAAADDKWIGCIVYTPYVRPVPVSVRCKPHHELQHCLDGITDGAPGVDRYLYNCCIPTKPRGHTGYCIVLRFPSTSRGGTERPLAAVIIASSRDASQAGSFDEIFPASPQPARQLAVLVATGPLPAGRYNADSHARSKIDPEVLSEGLEEDMLQDPTEWEPDPDLHGSYRDTNTRAIVVATE</sequence>
<reference evidence="2 3" key="1">
    <citation type="submission" date="2016-02" db="EMBL/GenBank/DDBJ databases">
        <title>Genome analysis of coral dinoflagellate symbionts highlights evolutionary adaptations to a symbiotic lifestyle.</title>
        <authorList>
            <person name="Aranda M."/>
            <person name="Li Y."/>
            <person name="Liew Y.J."/>
            <person name="Baumgarten S."/>
            <person name="Simakov O."/>
            <person name="Wilson M."/>
            <person name="Piel J."/>
            <person name="Ashoor H."/>
            <person name="Bougouffa S."/>
            <person name="Bajic V.B."/>
            <person name="Ryu T."/>
            <person name="Ravasi T."/>
            <person name="Bayer T."/>
            <person name="Micklem G."/>
            <person name="Kim H."/>
            <person name="Bhak J."/>
            <person name="Lajeunesse T.C."/>
            <person name="Voolstra C.R."/>
        </authorList>
    </citation>
    <scope>NUCLEOTIDE SEQUENCE [LARGE SCALE GENOMIC DNA]</scope>
    <source>
        <strain evidence="2 3">CCMP2467</strain>
    </source>
</reference>
<feature type="region of interest" description="Disordered" evidence="1">
    <location>
        <begin position="102"/>
        <end position="125"/>
    </location>
</feature>
<name>A0A1Q9CCV2_SYMMI</name>
<dbReference type="AlphaFoldDB" id="A0A1Q9CCV2"/>
<feature type="compositionally biased region" description="Basic and acidic residues" evidence="1">
    <location>
        <begin position="51"/>
        <end position="66"/>
    </location>
</feature>
<dbReference type="EMBL" id="LSRX01001347">
    <property type="protein sequence ID" value="OLP80764.1"/>
    <property type="molecule type" value="Genomic_DNA"/>
</dbReference>
<protein>
    <submittedName>
        <fullName evidence="2">Uncharacterized protein</fullName>
    </submittedName>
</protein>
<dbReference type="Proteomes" id="UP000186817">
    <property type="component" value="Unassembled WGS sequence"/>
</dbReference>
<comment type="caution">
    <text evidence="2">The sequence shown here is derived from an EMBL/GenBank/DDBJ whole genome shotgun (WGS) entry which is preliminary data.</text>
</comment>
<feature type="region of interest" description="Disordered" evidence="1">
    <location>
        <begin position="1"/>
        <end position="28"/>
    </location>
</feature>
<accession>A0A1Q9CCV2</accession>
<feature type="non-terminal residue" evidence="2">
    <location>
        <position position="460"/>
    </location>
</feature>
<evidence type="ECO:0000256" key="1">
    <source>
        <dbReference type="SAM" id="MobiDB-lite"/>
    </source>
</evidence>
<evidence type="ECO:0000313" key="2">
    <source>
        <dbReference type="EMBL" id="OLP80764.1"/>
    </source>
</evidence>
<proteinExistence type="predicted"/>